<organism evidence="2 3">
    <name type="scientific">Mycobacterium avium (strain 104)</name>
    <dbReference type="NCBI Taxonomy" id="243243"/>
    <lineage>
        <taxon>Bacteria</taxon>
        <taxon>Bacillati</taxon>
        <taxon>Actinomycetota</taxon>
        <taxon>Actinomycetes</taxon>
        <taxon>Mycobacteriales</taxon>
        <taxon>Mycobacteriaceae</taxon>
        <taxon>Mycobacterium</taxon>
        <taxon>Mycobacterium avium complex (MAC)</taxon>
    </lineage>
</organism>
<evidence type="ECO:0000313" key="3">
    <source>
        <dbReference type="Proteomes" id="UP000001574"/>
    </source>
</evidence>
<dbReference type="Proteomes" id="UP000001574">
    <property type="component" value="Chromosome"/>
</dbReference>
<protein>
    <recommendedName>
        <fullName evidence="4">DUF5302 domain-containing protein</fullName>
    </recommendedName>
</protein>
<dbReference type="AlphaFoldDB" id="A0A0H2ZSE4"/>
<dbReference type="HOGENOM" id="CLU_186976_2_1_11"/>
<evidence type="ECO:0000313" key="2">
    <source>
        <dbReference type="EMBL" id="ABK64553.1"/>
    </source>
</evidence>
<dbReference type="InterPro" id="IPR035172">
    <property type="entry name" value="DUF5302"/>
</dbReference>
<dbReference type="RefSeq" id="WP_011724054.1">
    <property type="nucleotide sequence ID" value="NC_008595.1"/>
</dbReference>
<dbReference type="Pfam" id="PF17227">
    <property type="entry name" value="DUF5302"/>
    <property type="match status" value="1"/>
</dbReference>
<feature type="region of interest" description="Disordered" evidence="1">
    <location>
        <begin position="1"/>
        <end position="74"/>
    </location>
</feature>
<evidence type="ECO:0008006" key="4">
    <source>
        <dbReference type="Google" id="ProtNLM"/>
    </source>
</evidence>
<dbReference type="EMBL" id="CP000479">
    <property type="protein sequence ID" value="ABK64553.1"/>
    <property type="molecule type" value="Genomic_DNA"/>
</dbReference>
<reference evidence="2 3" key="1">
    <citation type="submission" date="2006-10" db="EMBL/GenBank/DDBJ databases">
        <authorList>
            <person name="Fleischmann R.D."/>
            <person name="Dodson R.J."/>
            <person name="Haft D.H."/>
            <person name="Merkel J.S."/>
            <person name="Nelson W.C."/>
            <person name="Fraser C.M."/>
        </authorList>
    </citation>
    <scope>NUCLEOTIDE SEQUENCE [LARGE SCALE GENOMIC DNA]</scope>
    <source>
        <strain evidence="2 3">104</strain>
    </source>
</reference>
<proteinExistence type="predicted"/>
<gene>
    <name evidence="2" type="ordered locus">MAV_1293</name>
</gene>
<feature type="compositionally biased region" description="Basic and acidic residues" evidence="1">
    <location>
        <begin position="23"/>
        <end position="40"/>
    </location>
</feature>
<evidence type="ECO:0000256" key="1">
    <source>
        <dbReference type="SAM" id="MobiDB-lite"/>
    </source>
</evidence>
<sequence length="74" mass="7853">MAASSARQGSTSSKPSGGAGSSKSDDDTKRRFREALDRKMAKSTGGSEHKDGAGKQSRAHGPVESRREFRRKSG</sequence>
<name>A0A0H2ZSE4_MYCA1</name>
<dbReference type="KEGG" id="mav:MAV_1293"/>
<accession>A0A0H2ZSE4</accession>